<sequence>MRRVGDLDPLDLRILFESRGLEFLPYPIAMYGTRTLGSAEKYEAHAADVVSRFSSGDLAVFRPCLAIILSEPDIRVEYYSHNLETDKPLHRVAFFRKGQQACLLRQLGDDDRVEVGTLSAFDIGAAITVMAPTPKPGSYPAVTVEGYTASEDAAAAAAGSSEPTVRQRVSSSSGLPHIATEDIEGFGSVQSDWRPARDWGRDPDKELIRWVYTKQGTYMLARDDKTAAPMTTAALLTRIDKSIAADAASLRNARGIQVH</sequence>
<organism evidence="1 2">
    <name type="scientific">Mycolicibacterium fortuitum</name>
    <name type="common">Mycobacterium fortuitum</name>
    <dbReference type="NCBI Taxonomy" id="1766"/>
    <lineage>
        <taxon>Bacteria</taxon>
        <taxon>Bacillati</taxon>
        <taxon>Actinomycetota</taxon>
        <taxon>Actinomycetes</taxon>
        <taxon>Mycobacteriales</taxon>
        <taxon>Mycobacteriaceae</taxon>
        <taxon>Mycolicibacterium</taxon>
    </lineage>
</organism>
<evidence type="ECO:0008006" key="3">
    <source>
        <dbReference type="Google" id="ProtNLM"/>
    </source>
</evidence>
<protein>
    <recommendedName>
        <fullName evidence="3">ESX secretion-associated protein EspG</fullName>
    </recommendedName>
</protein>
<gene>
    <name evidence="1" type="ORF">NCTC1542_06872</name>
</gene>
<accession>A0A378WCK9</accession>
<evidence type="ECO:0000313" key="2">
    <source>
        <dbReference type="Proteomes" id="UP000255389"/>
    </source>
</evidence>
<name>A0A378WCK9_MYCFO</name>
<proteinExistence type="predicted"/>
<reference evidence="1 2" key="1">
    <citation type="submission" date="2018-06" db="EMBL/GenBank/DDBJ databases">
        <authorList>
            <consortium name="Pathogen Informatics"/>
            <person name="Doyle S."/>
        </authorList>
    </citation>
    <scope>NUCLEOTIDE SEQUENCE [LARGE SCALE GENOMIC DNA]</scope>
    <source>
        <strain evidence="1 2">NCTC1542</strain>
    </source>
</reference>
<dbReference type="AlphaFoldDB" id="A0A378WCK9"/>
<evidence type="ECO:0000313" key="1">
    <source>
        <dbReference type="EMBL" id="SUA31517.1"/>
    </source>
</evidence>
<dbReference type="EMBL" id="UGQY01000006">
    <property type="protein sequence ID" value="SUA31517.1"/>
    <property type="molecule type" value="Genomic_DNA"/>
</dbReference>
<dbReference type="Proteomes" id="UP000255389">
    <property type="component" value="Unassembled WGS sequence"/>
</dbReference>